<dbReference type="AlphaFoldDB" id="A0A067E3B0"/>
<dbReference type="Proteomes" id="UP000027120">
    <property type="component" value="Unassembled WGS sequence"/>
</dbReference>
<name>A0A067E3B0_CITSI</name>
<dbReference type="EMBL" id="KK785107">
    <property type="protein sequence ID" value="KDO49578.1"/>
    <property type="molecule type" value="Genomic_DNA"/>
</dbReference>
<organism evidence="1 2">
    <name type="scientific">Citrus sinensis</name>
    <name type="common">Sweet orange</name>
    <name type="synonym">Citrus aurantium var. sinensis</name>
    <dbReference type="NCBI Taxonomy" id="2711"/>
    <lineage>
        <taxon>Eukaryota</taxon>
        <taxon>Viridiplantae</taxon>
        <taxon>Streptophyta</taxon>
        <taxon>Embryophyta</taxon>
        <taxon>Tracheophyta</taxon>
        <taxon>Spermatophyta</taxon>
        <taxon>Magnoliopsida</taxon>
        <taxon>eudicotyledons</taxon>
        <taxon>Gunneridae</taxon>
        <taxon>Pentapetalae</taxon>
        <taxon>rosids</taxon>
        <taxon>malvids</taxon>
        <taxon>Sapindales</taxon>
        <taxon>Rutaceae</taxon>
        <taxon>Aurantioideae</taxon>
        <taxon>Citrus</taxon>
    </lineage>
</organism>
<reference evidence="1 2" key="1">
    <citation type="submission" date="2014-04" db="EMBL/GenBank/DDBJ databases">
        <authorList>
            <consortium name="International Citrus Genome Consortium"/>
            <person name="Gmitter F."/>
            <person name="Chen C."/>
            <person name="Farmerie W."/>
            <person name="Harkins T."/>
            <person name="Desany B."/>
            <person name="Mohiuddin M."/>
            <person name="Kodira C."/>
            <person name="Borodovsky M."/>
            <person name="Lomsadze A."/>
            <person name="Burns P."/>
            <person name="Jenkins J."/>
            <person name="Prochnik S."/>
            <person name="Shu S."/>
            <person name="Chapman J."/>
            <person name="Pitluck S."/>
            <person name="Schmutz J."/>
            <person name="Rokhsar D."/>
        </authorList>
    </citation>
    <scope>NUCLEOTIDE SEQUENCE</scope>
</reference>
<keyword evidence="2" id="KW-1185">Reference proteome</keyword>
<dbReference type="SMR" id="A0A067E3B0"/>
<evidence type="ECO:0000313" key="2">
    <source>
        <dbReference type="Proteomes" id="UP000027120"/>
    </source>
</evidence>
<evidence type="ECO:0000313" key="1">
    <source>
        <dbReference type="EMBL" id="KDO49578.1"/>
    </source>
</evidence>
<gene>
    <name evidence="1" type="ORF">CISIN_1g035325mg</name>
</gene>
<accession>A0A067E3B0</accession>
<sequence length="67" mass="8343">MRFEKSDQSKALSKRVVEIRVIDFLFLQQNKTKKKKRLIQLQKVYIHFSKLLLKKRFHFHRQSINHY</sequence>
<protein>
    <submittedName>
        <fullName evidence="1">Uncharacterized protein</fullName>
    </submittedName>
</protein>
<proteinExistence type="predicted"/>